<accession>A0A084SUK2</accession>
<dbReference type="SUPFAM" id="SSF56925">
    <property type="entry name" value="OMPA-like"/>
    <property type="match status" value="1"/>
</dbReference>
<dbReference type="InterPro" id="IPR011250">
    <property type="entry name" value="OMP/PagP_B-barrel"/>
</dbReference>
<proteinExistence type="predicted"/>
<dbReference type="InterPro" id="IPR011600">
    <property type="entry name" value="Pept_C14_caspase"/>
</dbReference>
<gene>
    <name evidence="3" type="ORF">Q664_17710</name>
</gene>
<organism evidence="3 4">
    <name type="scientific">Archangium violaceum Cb vi76</name>
    <dbReference type="NCBI Taxonomy" id="1406225"/>
    <lineage>
        <taxon>Bacteria</taxon>
        <taxon>Pseudomonadati</taxon>
        <taxon>Myxococcota</taxon>
        <taxon>Myxococcia</taxon>
        <taxon>Myxococcales</taxon>
        <taxon>Cystobacterineae</taxon>
        <taxon>Archangiaceae</taxon>
        <taxon>Archangium</taxon>
    </lineage>
</organism>
<evidence type="ECO:0000259" key="2">
    <source>
        <dbReference type="Pfam" id="PF00656"/>
    </source>
</evidence>
<feature type="chain" id="PRO_5001781728" evidence="1">
    <location>
        <begin position="24"/>
        <end position="533"/>
    </location>
</feature>
<dbReference type="Proteomes" id="UP000028547">
    <property type="component" value="Unassembled WGS sequence"/>
</dbReference>
<reference evidence="3 4" key="1">
    <citation type="submission" date="2014-07" db="EMBL/GenBank/DDBJ databases">
        <title>Draft Genome Sequence of Gephyronic Acid Producer, Cystobacter violaceus Strain Cb vi76.</title>
        <authorList>
            <person name="Stevens D.C."/>
            <person name="Young J."/>
            <person name="Carmichael R."/>
            <person name="Tan J."/>
            <person name="Taylor R.E."/>
        </authorList>
    </citation>
    <scope>NUCLEOTIDE SEQUENCE [LARGE SCALE GENOMIC DNA]</scope>
    <source>
        <strain evidence="3 4">Cb vi76</strain>
    </source>
</reference>
<dbReference type="Gene3D" id="3.40.50.1460">
    <property type="match status" value="1"/>
</dbReference>
<evidence type="ECO:0000313" key="3">
    <source>
        <dbReference type="EMBL" id="KFA92137.1"/>
    </source>
</evidence>
<protein>
    <submittedName>
        <fullName evidence="3">Peptidase C14</fullName>
    </submittedName>
</protein>
<dbReference type="SUPFAM" id="SSF52129">
    <property type="entry name" value="Caspase-like"/>
    <property type="match status" value="1"/>
</dbReference>
<name>A0A084SUK2_9BACT</name>
<evidence type="ECO:0000256" key="1">
    <source>
        <dbReference type="SAM" id="SignalP"/>
    </source>
</evidence>
<comment type="caution">
    <text evidence="3">The sequence shown here is derived from an EMBL/GenBank/DDBJ whole genome shotgun (WGS) entry which is preliminary data.</text>
</comment>
<sequence>MSRLSGQGLVLVLALVLAAAVQAQPPRRFALVVGNDDGGADTRPLRFARDDARRMHGLLTRLGGVEFGDARLLLDEDAGDFLRALAELESGSRTARARGERTALIVYYSGHAKDGALRLGDSALDLESLKRRLLAAPADIRIAILDSCRSGALTRTKGARRAPAFAIDAGAAREARGLVILTSSSADEDSQESDLLGGSYFSHHLGSGLMGDADRSGDGQVTLFEAYSHAYARTVADTADSSAGAQHPTFSYDLAGNGDLVLTDLRGRDEGLLVPRTAPAGAYYFVNPAGLVVAELDKAVDAERRLALAPGRYTVKRRLADRLRVGEAEVQRGRTTVLDESRLRDAPFSDDPVKGVAPRERALRTYWTLGLTGGYHSFFDTPTRENLFLSTPLLGLEVGLHHYFRENWRWDIDLSLGARRATLELPTLSGPRYRYSLLNVGTSLVAEWRLGRFSPFVGPRLAYLVMGRDFEDASLPDQFYAVFTPGLVGGVRWRMSDRFELTGRARLHYLLYNVDAQRSLGYWELGALVTYRL</sequence>
<dbReference type="Pfam" id="PF00656">
    <property type="entry name" value="Peptidase_C14"/>
    <property type="match status" value="1"/>
</dbReference>
<dbReference type="AlphaFoldDB" id="A0A084SUK2"/>
<dbReference type="GO" id="GO:0004197">
    <property type="term" value="F:cysteine-type endopeptidase activity"/>
    <property type="evidence" value="ECO:0007669"/>
    <property type="project" value="InterPro"/>
</dbReference>
<dbReference type="GO" id="GO:0006508">
    <property type="term" value="P:proteolysis"/>
    <property type="evidence" value="ECO:0007669"/>
    <property type="project" value="InterPro"/>
</dbReference>
<feature type="signal peptide" evidence="1">
    <location>
        <begin position="1"/>
        <end position="23"/>
    </location>
</feature>
<dbReference type="RefSeq" id="WP_043396099.1">
    <property type="nucleotide sequence ID" value="NZ_JPMI01000109.1"/>
</dbReference>
<keyword evidence="1" id="KW-0732">Signal</keyword>
<dbReference type="EMBL" id="JPMI01000109">
    <property type="protein sequence ID" value="KFA92137.1"/>
    <property type="molecule type" value="Genomic_DNA"/>
</dbReference>
<evidence type="ECO:0000313" key="4">
    <source>
        <dbReference type="Proteomes" id="UP000028547"/>
    </source>
</evidence>
<feature type="domain" description="Peptidase C14 caspase" evidence="2">
    <location>
        <begin position="27"/>
        <end position="252"/>
    </location>
</feature>
<dbReference type="InterPro" id="IPR029030">
    <property type="entry name" value="Caspase-like_dom_sf"/>
</dbReference>